<feature type="region of interest" description="Disordered" evidence="1">
    <location>
        <begin position="210"/>
        <end position="258"/>
    </location>
</feature>
<evidence type="ECO:0000256" key="1">
    <source>
        <dbReference type="SAM" id="MobiDB-lite"/>
    </source>
</evidence>
<feature type="compositionally biased region" description="Low complexity" evidence="1">
    <location>
        <begin position="211"/>
        <end position="230"/>
    </location>
</feature>
<feature type="region of interest" description="Disordered" evidence="1">
    <location>
        <begin position="1"/>
        <end position="30"/>
    </location>
</feature>
<evidence type="ECO:0000313" key="3">
    <source>
        <dbReference type="EMBL" id="VDK32572.1"/>
    </source>
</evidence>
<evidence type="ECO:0000313" key="4">
    <source>
        <dbReference type="Proteomes" id="UP000282613"/>
    </source>
</evidence>
<protein>
    <submittedName>
        <fullName evidence="5">DUF5737 domain-containing protein</fullName>
    </submittedName>
</protein>
<dbReference type="Pfam" id="PF19008">
    <property type="entry name" value="DUF5737"/>
    <property type="match status" value="1"/>
</dbReference>
<evidence type="ECO:0000259" key="2">
    <source>
        <dbReference type="Pfam" id="PF19008"/>
    </source>
</evidence>
<sequence length="258" mass="30025">MPRNRSTARYERETISSYSQHPSHLPSRLGPAGRLRPRFEELGWNYGFTQTDPEKNVGYCFVYRTLKNKLSNVGVACSIRADENEIRLTELEGPLDKREKVRIFTHDIISYYKFNHKAKFVAFCIDAYRRRKTGYWFLCFEREGQLSNFCEYLNFLFGLDVLDDYEGQDGDRVSYVDRRSGSAKSFLLKKTNGHYDSDPYHLRGRHELDSYDSGYTDSGSEAHPSSGLSPSLPPPPRKMAHPKYSPQNSTSKRNFKRW</sequence>
<organism evidence="5">
    <name type="scientific">Taenia asiatica</name>
    <name type="common">Asian tapeworm</name>
    <dbReference type="NCBI Taxonomy" id="60517"/>
    <lineage>
        <taxon>Eukaryota</taxon>
        <taxon>Metazoa</taxon>
        <taxon>Spiralia</taxon>
        <taxon>Lophotrochozoa</taxon>
        <taxon>Platyhelminthes</taxon>
        <taxon>Cestoda</taxon>
        <taxon>Eucestoda</taxon>
        <taxon>Cyclophyllidea</taxon>
        <taxon>Taeniidae</taxon>
        <taxon>Taenia</taxon>
    </lineage>
</organism>
<feature type="domain" description="DUF5737" evidence="2">
    <location>
        <begin position="59"/>
        <end position="157"/>
    </location>
</feature>
<dbReference type="EMBL" id="UYRS01018319">
    <property type="protein sequence ID" value="VDK32572.1"/>
    <property type="molecule type" value="Genomic_DNA"/>
</dbReference>
<proteinExistence type="predicted"/>
<evidence type="ECO:0000313" key="5">
    <source>
        <dbReference type="WBParaSite" id="TASK_0000391501-mRNA-1"/>
    </source>
</evidence>
<name>A0A0R3W294_TAEAS</name>
<reference evidence="3 4" key="2">
    <citation type="submission" date="2018-11" db="EMBL/GenBank/DDBJ databases">
        <authorList>
            <consortium name="Pathogen Informatics"/>
        </authorList>
    </citation>
    <scope>NUCLEOTIDE SEQUENCE [LARGE SCALE GENOMIC DNA]</scope>
</reference>
<accession>A0A0R3W294</accession>
<keyword evidence="4" id="KW-1185">Reference proteome</keyword>
<dbReference type="WBParaSite" id="TASK_0000391501-mRNA-1">
    <property type="protein sequence ID" value="TASK_0000391501-mRNA-1"/>
    <property type="gene ID" value="TASK_0000391501"/>
</dbReference>
<dbReference type="Proteomes" id="UP000282613">
    <property type="component" value="Unassembled WGS sequence"/>
</dbReference>
<reference evidence="5" key="1">
    <citation type="submission" date="2017-02" db="UniProtKB">
        <authorList>
            <consortium name="WormBaseParasite"/>
        </authorList>
    </citation>
    <scope>IDENTIFICATION</scope>
</reference>
<dbReference type="OrthoDB" id="6259252at2759"/>
<dbReference type="InterPro" id="IPR043798">
    <property type="entry name" value="DUF5737"/>
</dbReference>
<dbReference type="AlphaFoldDB" id="A0A0R3W294"/>
<gene>
    <name evidence="3" type="ORF">TASK_LOCUS3916</name>
</gene>